<evidence type="ECO:0000313" key="2">
    <source>
        <dbReference type="Proteomes" id="UP001497700"/>
    </source>
</evidence>
<proteinExistence type="predicted"/>
<keyword evidence="2" id="KW-1185">Reference proteome</keyword>
<dbReference type="EMBL" id="MU393492">
    <property type="protein sequence ID" value="KAI4864058.1"/>
    <property type="molecule type" value="Genomic_DNA"/>
</dbReference>
<protein>
    <submittedName>
        <fullName evidence="1">Uncharacterized protein</fullName>
    </submittedName>
</protein>
<reference evidence="1 2" key="1">
    <citation type="journal article" date="2022" name="New Phytol.">
        <title>Ecological generalism drives hyperdiversity of secondary metabolite gene clusters in xylarialean endophytes.</title>
        <authorList>
            <person name="Franco M.E.E."/>
            <person name="Wisecaver J.H."/>
            <person name="Arnold A.E."/>
            <person name="Ju Y.M."/>
            <person name="Slot J.C."/>
            <person name="Ahrendt S."/>
            <person name="Moore L.P."/>
            <person name="Eastman K.E."/>
            <person name="Scott K."/>
            <person name="Konkel Z."/>
            <person name="Mondo S.J."/>
            <person name="Kuo A."/>
            <person name="Hayes R.D."/>
            <person name="Haridas S."/>
            <person name="Andreopoulos B."/>
            <person name="Riley R."/>
            <person name="LaButti K."/>
            <person name="Pangilinan J."/>
            <person name="Lipzen A."/>
            <person name="Amirebrahimi M."/>
            <person name="Yan J."/>
            <person name="Adam C."/>
            <person name="Keymanesh K."/>
            <person name="Ng V."/>
            <person name="Louie K."/>
            <person name="Northen T."/>
            <person name="Drula E."/>
            <person name="Henrissat B."/>
            <person name="Hsieh H.M."/>
            <person name="Youens-Clark K."/>
            <person name="Lutzoni F."/>
            <person name="Miadlikowska J."/>
            <person name="Eastwood D.C."/>
            <person name="Hamelin R.C."/>
            <person name="Grigoriev I.V."/>
            <person name="U'Ren J.M."/>
        </authorList>
    </citation>
    <scope>NUCLEOTIDE SEQUENCE [LARGE SCALE GENOMIC DNA]</scope>
    <source>
        <strain evidence="1 2">CBS 119005</strain>
    </source>
</reference>
<sequence length="583" mass="66204">MEVIQSWYHEEDSSDKTRIANDAFEAVKKHFEQSSSLNDEEKKIVTDATQIEDVHHTVADLLAKYKDKTEKTRKWLQRTAETICHYGTVLDVFVQHHPEYVSLVWGTMKLLFMSVMNHAETLKLLAKSISQVAGRLPRINILSLLYPTEQMRSAVEDLYSCILSFLLMAHAWCNESKLRHIYHSFTRPHVLRYGDVLERVTDCSNNIVELASVGSQAEIRVMHKSHTSRLDNIISILGATDKERKDQLDSLTYVVSRLEGSHREQEEKINSIISALEASGLTINDLLLKLETFHAIQASAQLNTNHQLSDLQRSQILSTFALTFEDPDTCYKQHLFFRRRRASGVGAITSTNKFWLSPKLARCSSSQDSSLIVVKGAFMSRSAMKDFGVDVIEALTSSAVPTVWALTSLEKARSTSISTAADLMKYLAYQALRLRGVAETEKQMALRYSQFHTSRTQKEWLQLFKQVITTLEGQVYLVVDLATVRPSLEGVEGSNFVQELIRMLGEISGSNMATRVKVILLVYEADWFKLLPEEVAESIISVKAARSTRSQTREMRHAVNTRVFRNSGPGRRNLQERRSGYFS</sequence>
<dbReference type="Proteomes" id="UP001497700">
    <property type="component" value="Unassembled WGS sequence"/>
</dbReference>
<accession>A0ACB9YYM2</accession>
<comment type="caution">
    <text evidence="1">The sequence shown here is derived from an EMBL/GenBank/DDBJ whole genome shotgun (WGS) entry which is preliminary data.</text>
</comment>
<gene>
    <name evidence="1" type="ORF">F4820DRAFT_459078</name>
</gene>
<evidence type="ECO:0000313" key="1">
    <source>
        <dbReference type="EMBL" id="KAI4864058.1"/>
    </source>
</evidence>
<name>A0ACB9YYM2_9PEZI</name>
<organism evidence="1 2">
    <name type="scientific">Hypoxylon rubiginosum</name>
    <dbReference type="NCBI Taxonomy" id="110542"/>
    <lineage>
        <taxon>Eukaryota</taxon>
        <taxon>Fungi</taxon>
        <taxon>Dikarya</taxon>
        <taxon>Ascomycota</taxon>
        <taxon>Pezizomycotina</taxon>
        <taxon>Sordariomycetes</taxon>
        <taxon>Xylariomycetidae</taxon>
        <taxon>Xylariales</taxon>
        <taxon>Hypoxylaceae</taxon>
        <taxon>Hypoxylon</taxon>
    </lineage>
</organism>